<feature type="transmembrane region" description="Helical" evidence="1">
    <location>
        <begin position="54"/>
        <end position="72"/>
    </location>
</feature>
<evidence type="ECO:0008006" key="4">
    <source>
        <dbReference type="Google" id="ProtNLM"/>
    </source>
</evidence>
<evidence type="ECO:0000256" key="1">
    <source>
        <dbReference type="SAM" id="Phobius"/>
    </source>
</evidence>
<reference evidence="2 3" key="1">
    <citation type="submission" date="2019-09" db="EMBL/GenBank/DDBJ databases">
        <title>NBRP : Genome information of microbial organism related human and environment.</title>
        <authorList>
            <person name="Hattori M."/>
            <person name="Oshima K."/>
            <person name="Inaba H."/>
            <person name="Suda W."/>
            <person name="Sakamoto M."/>
            <person name="Iino T."/>
            <person name="Kitahara M."/>
            <person name="Oshida Y."/>
            <person name="Iida T."/>
            <person name="Kudo T."/>
            <person name="Itoh T."/>
            <person name="Ohkuma M."/>
        </authorList>
    </citation>
    <scope>NUCLEOTIDE SEQUENCE [LARGE SCALE GENOMIC DNA]</scope>
    <source>
        <strain evidence="2 3">Q-1</strain>
    </source>
</reference>
<dbReference type="EMBL" id="BKCN01000003">
    <property type="protein sequence ID" value="GER03200.1"/>
    <property type="molecule type" value="Genomic_DNA"/>
</dbReference>
<feature type="transmembrane region" description="Helical" evidence="1">
    <location>
        <begin position="84"/>
        <end position="101"/>
    </location>
</feature>
<keyword evidence="3" id="KW-1185">Reference proteome</keyword>
<proteinExistence type="predicted"/>
<sequence length="211" mass="22773">MTMAFRQQARNWRFLSAGLLLLSLLALFLMIAPGPGVRIELWSFGMAISMMRWAFYIAAFTGVVSILALLIAAAGGHNAISGRLALSILLSGAVVTTLYLLRSDATAAVPIHDVTTDLADPPRFQSLSPRDGSPMIVPDRGRSDLTDLAPETRWLVYHREAYGDLGPLMLDLPLDEVHKLALAAAKDLGGRSPPPKSRIKAFPIATCPKAL</sequence>
<keyword evidence="1" id="KW-0812">Transmembrane</keyword>
<organism evidence="2 3">
    <name type="scientific">Iodidimonas nitroreducens</name>
    <dbReference type="NCBI Taxonomy" id="1236968"/>
    <lineage>
        <taxon>Bacteria</taxon>
        <taxon>Pseudomonadati</taxon>
        <taxon>Pseudomonadota</taxon>
        <taxon>Alphaproteobacteria</taxon>
        <taxon>Iodidimonadales</taxon>
        <taxon>Iodidimonadaceae</taxon>
        <taxon>Iodidimonas</taxon>
    </lineage>
</organism>
<comment type="caution">
    <text evidence="2">The sequence shown here is derived from an EMBL/GenBank/DDBJ whole genome shotgun (WGS) entry which is preliminary data.</text>
</comment>
<keyword evidence="1" id="KW-1133">Transmembrane helix</keyword>
<accession>A0A5A7N758</accession>
<evidence type="ECO:0000313" key="2">
    <source>
        <dbReference type="EMBL" id="GER03200.1"/>
    </source>
</evidence>
<dbReference type="AlphaFoldDB" id="A0A5A7N758"/>
<gene>
    <name evidence="2" type="ORF">JCM17846_08820</name>
</gene>
<name>A0A5A7N758_9PROT</name>
<keyword evidence="1" id="KW-0472">Membrane</keyword>
<dbReference type="Proteomes" id="UP000324996">
    <property type="component" value="Unassembled WGS sequence"/>
</dbReference>
<evidence type="ECO:0000313" key="3">
    <source>
        <dbReference type="Proteomes" id="UP000324996"/>
    </source>
</evidence>
<protein>
    <recommendedName>
        <fullName evidence="4">DUF1499 domain-containing protein</fullName>
    </recommendedName>
</protein>